<dbReference type="InterPro" id="IPR016181">
    <property type="entry name" value="Acyl_CoA_acyltransferase"/>
</dbReference>
<comment type="subcellular location">
    <subcellularLocation>
        <location evidence="1">Cell membrane</location>
        <topology evidence="1">Multi-pass membrane protein</topology>
    </subcellularLocation>
</comment>
<comment type="caution">
    <text evidence="8">The sequence shown here is derived from an EMBL/GenBank/DDBJ whole genome shotgun (WGS) entry which is preliminary data.</text>
</comment>
<dbReference type="Pfam" id="PF09924">
    <property type="entry name" value="LPG_synthase_C"/>
    <property type="match status" value="1"/>
</dbReference>
<gene>
    <name evidence="8" type="ORF">LX81_04365</name>
</gene>
<feature type="domain" description="N-acetyltransferase" evidence="7">
    <location>
        <begin position="457"/>
        <end position="621"/>
    </location>
</feature>
<dbReference type="GO" id="GO:0016755">
    <property type="term" value="F:aminoacyltransferase activity"/>
    <property type="evidence" value="ECO:0007669"/>
    <property type="project" value="TreeGrafter"/>
</dbReference>
<sequence>MSSSSIMSGPVVLGRSMLLRAAGAILVGLVCLVLVRDRFADLTIADLANAAASIGLASVALALGLGVVSHLALSGYDILALSRLRRYVPWRRALAGGFAGTVIAQVLGFGLVTGSLARGRIYRANGLRAVEIATLSGFVTAGFFAGIGVSLVLLLCIDPSPAARAFGADAGLVRFAALTALVIIGATIAGGRRMPERLRILSIEVRRPDAAWLCKATGLALADTVPAALCLAVLLPGELLPSIPSFVAIYLMALSLGHVANLPGGVGPFEAILLLALPDIPIEVMTAGILTYRATYYGPPLLLAIVLLLRARKAPGAELLSPDAVVDHVQWTRDEADQAEAALIELGDKHVYAPADCQAFAMYGIGAGIWLMLGDPIGPVEEWPKVIRGLNEEARAAGARLAGYKTTERSREIWIAAGFRVQSLGEEGVLDVGGFDIAGRERRELRRKCRAAEKAGVTVEVFEPGCAPLGEMAGVAAAWCDAKDGPELSFSMGHWDPQFNSRHVSVVARLQGQLVAFITLWTSGDGTEWMLDLMRNAPGAPSGTMHRLVAAAIDAAKERGAERFNLCAAPLSGLDREGEKSLVSRIGHHFYERYEARHGLQGLRRFKEIYRPCWSMRSVAAEGPVAMVEAFWTAHLLVSRKSPLDIEGSNRMIAFPAPTGPLLVPVEPAVTSTATLAA</sequence>
<evidence type="ECO:0000256" key="4">
    <source>
        <dbReference type="ARBA" id="ARBA00022989"/>
    </source>
</evidence>
<dbReference type="EMBL" id="QKZL01000061">
    <property type="protein sequence ID" value="PZX09916.1"/>
    <property type="molecule type" value="Genomic_DNA"/>
</dbReference>
<feature type="transmembrane region" description="Helical" evidence="6">
    <location>
        <begin position="47"/>
        <end position="73"/>
    </location>
</feature>
<proteinExistence type="predicted"/>
<dbReference type="GO" id="GO:0016747">
    <property type="term" value="F:acyltransferase activity, transferring groups other than amino-acyl groups"/>
    <property type="evidence" value="ECO:0007669"/>
    <property type="project" value="InterPro"/>
</dbReference>
<dbReference type="PANTHER" id="PTHR34697">
    <property type="entry name" value="PHOSPHATIDYLGLYCEROL LYSYLTRANSFERASE"/>
    <property type="match status" value="1"/>
</dbReference>
<dbReference type="GO" id="GO:0005886">
    <property type="term" value="C:plasma membrane"/>
    <property type="evidence" value="ECO:0007669"/>
    <property type="project" value="UniProtKB-SubCell"/>
</dbReference>
<feature type="transmembrane region" description="Helical" evidence="6">
    <location>
        <begin position="172"/>
        <end position="191"/>
    </location>
</feature>
<evidence type="ECO:0000313" key="8">
    <source>
        <dbReference type="EMBL" id="PZX09916.1"/>
    </source>
</evidence>
<keyword evidence="5 6" id="KW-0472">Membrane</keyword>
<protein>
    <submittedName>
        <fullName evidence="8">Phosphatidylglycerol lysyltransferase</fullName>
    </submittedName>
</protein>
<keyword evidence="2" id="KW-1003">Cell membrane</keyword>
<evidence type="ECO:0000256" key="3">
    <source>
        <dbReference type="ARBA" id="ARBA00022692"/>
    </source>
</evidence>
<organism evidence="8 9">
    <name type="scientific">Palleronia aestuarii</name>
    <dbReference type="NCBI Taxonomy" id="568105"/>
    <lineage>
        <taxon>Bacteria</taxon>
        <taxon>Pseudomonadati</taxon>
        <taxon>Pseudomonadota</taxon>
        <taxon>Alphaproteobacteria</taxon>
        <taxon>Rhodobacterales</taxon>
        <taxon>Roseobacteraceae</taxon>
        <taxon>Palleronia</taxon>
    </lineage>
</organism>
<keyword evidence="4 6" id="KW-1133">Transmembrane helix</keyword>
<dbReference type="AlphaFoldDB" id="A0A2W7NAA6"/>
<dbReference type="Proteomes" id="UP000248916">
    <property type="component" value="Unassembled WGS sequence"/>
</dbReference>
<evidence type="ECO:0000259" key="7">
    <source>
        <dbReference type="PROSITE" id="PS51186"/>
    </source>
</evidence>
<dbReference type="InterPro" id="IPR000182">
    <property type="entry name" value="GNAT_dom"/>
</dbReference>
<reference evidence="8 9" key="1">
    <citation type="submission" date="2018-06" db="EMBL/GenBank/DDBJ databases">
        <title>Genomic Encyclopedia of Archaeal and Bacterial Type Strains, Phase II (KMG-II): from individual species to whole genera.</title>
        <authorList>
            <person name="Goeker M."/>
        </authorList>
    </citation>
    <scope>NUCLEOTIDE SEQUENCE [LARGE SCALE GENOMIC DNA]</scope>
    <source>
        <strain evidence="8 9">DSM 22009</strain>
    </source>
</reference>
<dbReference type="RefSeq" id="WP_111539283.1">
    <property type="nucleotide sequence ID" value="NZ_QKZL01000061.1"/>
</dbReference>
<feature type="transmembrane region" description="Helical" evidence="6">
    <location>
        <begin position="129"/>
        <end position="152"/>
    </location>
</feature>
<evidence type="ECO:0000256" key="2">
    <source>
        <dbReference type="ARBA" id="ARBA00022475"/>
    </source>
</evidence>
<keyword evidence="3 6" id="KW-0812">Transmembrane</keyword>
<dbReference type="PANTHER" id="PTHR34697:SF2">
    <property type="entry name" value="PHOSPHATIDYLGLYCEROL LYSYLTRANSFERASE"/>
    <property type="match status" value="1"/>
</dbReference>
<evidence type="ECO:0000313" key="9">
    <source>
        <dbReference type="Proteomes" id="UP000248916"/>
    </source>
</evidence>
<dbReference type="SUPFAM" id="SSF55729">
    <property type="entry name" value="Acyl-CoA N-acyltransferases (Nat)"/>
    <property type="match status" value="1"/>
</dbReference>
<feature type="transmembrane region" description="Helical" evidence="6">
    <location>
        <begin position="93"/>
        <end position="117"/>
    </location>
</feature>
<evidence type="ECO:0000256" key="1">
    <source>
        <dbReference type="ARBA" id="ARBA00004651"/>
    </source>
</evidence>
<dbReference type="Gene3D" id="3.40.630.30">
    <property type="match status" value="1"/>
</dbReference>
<keyword evidence="8" id="KW-0808">Transferase</keyword>
<keyword evidence="9" id="KW-1185">Reference proteome</keyword>
<dbReference type="OrthoDB" id="145485at2"/>
<accession>A0A2W7NAA6</accession>
<feature type="transmembrane region" description="Helical" evidence="6">
    <location>
        <begin position="17"/>
        <end position="35"/>
    </location>
</feature>
<dbReference type="InterPro" id="IPR024320">
    <property type="entry name" value="LPG_synthase_C"/>
</dbReference>
<evidence type="ECO:0000256" key="5">
    <source>
        <dbReference type="ARBA" id="ARBA00023136"/>
    </source>
</evidence>
<evidence type="ECO:0000256" key="6">
    <source>
        <dbReference type="SAM" id="Phobius"/>
    </source>
</evidence>
<dbReference type="InterPro" id="IPR051211">
    <property type="entry name" value="PG_lysyltransferase"/>
</dbReference>
<dbReference type="GO" id="GO:0055091">
    <property type="term" value="P:phospholipid homeostasis"/>
    <property type="evidence" value="ECO:0007669"/>
    <property type="project" value="TreeGrafter"/>
</dbReference>
<name>A0A2W7NAA6_9RHOB</name>
<dbReference type="PROSITE" id="PS51186">
    <property type="entry name" value="GNAT"/>
    <property type="match status" value="1"/>
</dbReference>